<dbReference type="Pfam" id="PF00400">
    <property type="entry name" value="WD40"/>
    <property type="match status" value="5"/>
</dbReference>
<organism evidence="5 6">
    <name type="scientific">Planoprotostelium fungivorum</name>
    <dbReference type="NCBI Taxonomy" id="1890364"/>
    <lineage>
        <taxon>Eukaryota</taxon>
        <taxon>Amoebozoa</taxon>
        <taxon>Evosea</taxon>
        <taxon>Variosea</taxon>
        <taxon>Cavosteliida</taxon>
        <taxon>Cavosteliaceae</taxon>
        <taxon>Planoprotostelium</taxon>
    </lineage>
</organism>
<reference evidence="5 6" key="1">
    <citation type="journal article" date="2018" name="Genome Biol. Evol.">
        <title>Multiple Roots of Fruiting Body Formation in Amoebozoa.</title>
        <authorList>
            <person name="Hillmann F."/>
            <person name="Forbes G."/>
            <person name="Novohradska S."/>
            <person name="Ferling I."/>
            <person name="Riege K."/>
            <person name="Groth M."/>
            <person name="Westermann M."/>
            <person name="Marz M."/>
            <person name="Spaller T."/>
            <person name="Winckler T."/>
            <person name="Schaap P."/>
            <person name="Glockner G."/>
        </authorList>
    </citation>
    <scope>NUCLEOTIDE SEQUENCE [LARGE SCALE GENOMIC DNA]</scope>
    <source>
        <strain evidence="5 6">Jena</strain>
    </source>
</reference>
<dbReference type="SUPFAM" id="SSF50978">
    <property type="entry name" value="WD40 repeat-like"/>
    <property type="match status" value="1"/>
</dbReference>
<name>A0A2P6NLF4_9EUKA</name>
<evidence type="ECO:0000256" key="2">
    <source>
        <dbReference type="ARBA" id="ARBA00022737"/>
    </source>
</evidence>
<feature type="repeat" description="WD" evidence="3">
    <location>
        <begin position="493"/>
        <end position="526"/>
    </location>
</feature>
<dbReference type="PROSITE" id="PS50082">
    <property type="entry name" value="WD_REPEATS_2"/>
    <property type="match status" value="4"/>
</dbReference>
<dbReference type="Proteomes" id="UP000241769">
    <property type="component" value="Unassembled WGS sequence"/>
</dbReference>
<dbReference type="STRING" id="1890364.A0A2P6NLF4"/>
<feature type="coiled-coil region" evidence="4">
    <location>
        <begin position="127"/>
        <end position="196"/>
    </location>
</feature>
<evidence type="ECO:0000256" key="3">
    <source>
        <dbReference type="PROSITE-ProRule" id="PRU00221"/>
    </source>
</evidence>
<keyword evidence="6" id="KW-1185">Reference proteome</keyword>
<feature type="repeat" description="WD" evidence="3">
    <location>
        <begin position="369"/>
        <end position="399"/>
    </location>
</feature>
<comment type="caution">
    <text evidence="5">The sequence shown here is derived from an EMBL/GenBank/DDBJ whole genome shotgun (WGS) entry which is preliminary data.</text>
</comment>
<dbReference type="PRINTS" id="PR00320">
    <property type="entry name" value="GPROTEINBRPT"/>
</dbReference>
<dbReference type="InterPro" id="IPR015943">
    <property type="entry name" value="WD40/YVTN_repeat-like_dom_sf"/>
</dbReference>
<protein>
    <submittedName>
        <fullName evidence="5">Uncharacterized protein</fullName>
    </submittedName>
</protein>
<dbReference type="PANTHER" id="PTHR22847:SF637">
    <property type="entry name" value="WD REPEAT DOMAIN 5B"/>
    <property type="match status" value="1"/>
</dbReference>
<dbReference type="CDD" id="cd00200">
    <property type="entry name" value="WD40"/>
    <property type="match status" value="1"/>
</dbReference>
<feature type="repeat" description="WD" evidence="3">
    <location>
        <begin position="406"/>
        <end position="445"/>
    </location>
</feature>
<dbReference type="PROSITE" id="PS00678">
    <property type="entry name" value="WD_REPEATS_1"/>
    <property type="match status" value="2"/>
</dbReference>
<dbReference type="InterPro" id="IPR020472">
    <property type="entry name" value="WD40_PAC1"/>
</dbReference>
<dbReference type="OrthoDB" id="19711at2759"/>
<dbReference type="AlphaFoldDB" id="A0A2P6NLF4"/>
<dbReference type="PANTHER" id="PTHR22847">
    <property type="entry name" value="WD40 REPEAT PROTEIN"/>
    <property type="match status" value="1"/>
</dbReference>
<dbReference type="GO" id="GO:1990234">
    <property type="term" value="C:transferase complex"/>
    <property type="evidence" value="ECO:0007669"/>
    <property type="project" value="UniProtKB-ARBA"/>
</dbReference>
<dbReference type="InterPro" id="IPR001680">
    <property type="entry name" value="WD40_rpt"/>
</dbReference>
<accession>A0A2P6NLF4</accession>
<keyword evidence="1 3" id="KW-0853">WD repeat</keyword>
<dbReference type="SMART" id="SM00320">
    <property type="entry name" value="WD40"/>
    <property type="match status" value="6"/>
</dbReference>
<dbReference type="Gene3D" id="2.130.10.10">
    <property type="entry name" value="YVTN repeat-like/Quinoprotein amine dehydrogenase"/>
    <property type="match status" value="2"/>
</dbReference>
<evidence type="ECO:0000256" key="1">
    <source>
        <dbReference type="ARBA" id="ARBA00022574"/>
    </source>
</evidence>
<evidence type="ECO:0000256" key="4">
    <source>
        <dbReference type="SAM" id="Coils"/>
    </source>
</evidence>
<proteinExistence type="predicted"/>
<feature type="repeat" description="WD" evidence="3">
    <location>
        <begin position="327"/>
        <end position="358"/>
    </location>
</feature>
<dbReference type="InterPro" id="IPR019775">
    <property type="entry name" value="WD40_repeat_CS"/>
</dbReference>
<evidence type="ECO:0000313" key="5">
    <source>
        <dbReference type="EMBL" id="PRP84769.1"/>
    </source>
</evidence>
<dbReference type="InterPro" id="IPR036322">
    <property type="entry name" value="WD40_repeat_dom_sf"/>
</dbReference>
<sequence length="526" mass="59930">MVACVIAHLVQMVNNPLVVRCVFDRVIARTNIVYRSMERFFVQTKDVPHVTEVISTGRSWLFVGCMALSSVTLGPCPKQSFETSLNSNPMSLSNDDSAVRVTTGSLSAVDNILNEIYEERNIHFIQLKKLTQTRETLGKELEHIDEELNILKKRREDIQSEHDRFKEKEDEMARLVEELNEKMNSINKESLRFESQIKSIKGILPQEMQRKREEKKAPKTMLGHTETIFCTDFTFLKTNLTDDNFDEESMCLLSASSDNSVVLWDHKRGAPRHRFIPQTGWVSCMQVERMSDDRFSLYTGSAAGHLELYHGSLSDDGADDIQGVQQNVAHTNMVSCLQADEDRLLSGSRDKKIKMWDLHESPMACVLNMEGHTGGVSCIQFYQYGLASGSSDTNIRLWDRLCHRTLAGHEKGITALQFDEMRVISGSTDKTIRLWDLRTGKSTESIHLDHPIVSLQFNSKWLSVSTQDKSVRHDLRKTPQVYDVNTMREELRLEGHTGGITCMKMMGDVLVTGSTDSTLRIWRICR</sequence>
<dbReference type="PROSITE" id="PS50294">
    <property type="entry name" value="WD_REPEATS_REGION"/>
    <property type="match status" value="4"/>
</dbReference>
<keyword evidence="2" id="KW-0677">Repeat</keyword>
<gene>
    <name evidence="5" type="ORF">PROFUN_07423</name>
</gene>
<evidence type="ECO:0000313" key="6">
    <source>
        <dbReference type="Proteomes" id="UP000241769"/>
    </source>
</evidence>
<dbReference type="InParanoid" id="A0A2P6NLF4"/>
<dbReference type="EMBL" id="MDYQ01000056">
    <property type="protein sequence ID" value="PRP84769.1"/>
    <property type="molecule type" value="Genomic_DNA"/>
</dbReference>
<keyword evidence="4" id="KW-0175">Coiled coil</keyword>